<dbReference type="AlphaFoldDB" id="A0A813HE01"/>
<organism evidence="2 3">
    <name type="scientific">Polarella glacialis</name>
    <name type="common">Dinoflagellate</name>
    <dbReference type="NCBI Taxonomy" id="89957"/>
    <lineage>
        <taxon>Eukaryota</taxon>
        <taxon>Sar</taxon>
        <taxon>Alveolata</taxon>
        <taxon>Dinophyceae</taxon>
        <taxon>Suessiales</taxon>
        <taxon>Suessiaceae</taxon>
        <taxon>Polarella</taxon>
    </lineage>
</organism>
<name>A0A813HE01_POLGL</name>
<evidence type="ECO:0000313" key="3">
    <source>
        <dbReference type="Proteomes" id="UP000654075"/>
    </source>
</evidence>
<evidence type="ECO:0000256" key="1">
    <source>
        <dbReference type="SAM" id="MobiDB-lite"/>
    </source>
</evidence>
<feature type="non-terminal residue" evidence="2">
    <location>
        <position position="98"/>
    </location>
</feature>
<proteinExistence type="predicted"/>
<accession>A0A813HE01</accession>
<gene>
    <name evidence="2" type="ORF">PGLA1383_LOCUS51422</name>
</gene>
<evidence type="ECO:0000313" key="2">
    <source>
        <dbReference type="EMBL" id="CAE8635849.1"/>
    </source>
</evidence>
<keyword evidence="3" id="KW-1185">Reference proteome</keyword>
<dbReference type="EMBL" id="CAJNNV010031358">
    <property type="protein sequence ID" value="CAE8635849.1"/>
    <property type="molecule type" value="Genomic_DNA"/>
</dbReference>
<reference evidence="2" key="1">
    <citation type="submission" date="2021-02" db="EMBL/GenBank/DDBJ databases">
        <authorList>
            <person name="Dougan E. K."/>
            <person name="Rhodes N."/>
            <person name="Thang M."/>
            <person name="Chan C."/>
        </authorList>
    </citation>
    <scope>NUCLEOTIDE SEQUENCE</scope>
</reference>
<feature type="region of interest" description="Disordered" evidence="1">
    <location>
        <begin position="1"/>
        <end position="22"/>
    </location>
</feature>
<dbReference type="Proteomes" id="UP000654075">
    <property type="component" value="Unassembled WGS sequence"/>
</dbReference>
<protein>
    <submittedName>
        <fullName evidence="2">Uncharacterized protein</fullName>
    </submittedName>
</protein>
<sequence length="98" mass="10561">MNKKPTSPGPPPWSLGAGRFWGDEGDAEKALRTGLGAGQPAAAPGPDRTILRVLVGRISLGARRLASLRLQSRAKKDQAETLRLFQLFVWIPSQRSAS</sequence>
<comment type="caution">
    <text evidence="2">The sequence shown here is derived from an EMBL/GenBank/DDBJ whole genome shotgun (WGS) entry which is preliminary data.</text>
</comment>